<dbReference type="GeneID" id="78461590"/>
<dbReference type="AlphaFoldDB" id="A0A4U9UDC8"/>
<dbReference type="InterPro" id="IPR014284">
    <property type="entry name" value="RNA_pol_sigma-70_dom"/>
</dbReference>
<evidence type="ECO:0000313" key="7">
    <source>
        <dbReference type="EMBL" id="MEZ0450244.1"/>
    </source>
</evidence>
<dbReference type="EMBL" id="JBEOQB010000001">
    <property type="protein sequence ID" value="MEZ0450244.1"/>
    <property type="molecule type" value="Genomic_DNA"/>
</dbReference>
<dbReference type="RefSeq" id="WP_037534701.1">
    <property type="nucleotide sequence ID" value="NZ_CP141191.1"/>
</dbReference>
<dbReference type="Gene3D" id="1.10.1740.10">
    <property type="match status" value="1"/>
</dbReference>
<dbReference type="InterPro" id="IPR013324">
    <property type="entry name" value="RNA_pol_sigma_r3/r4-like"/>
</dbReference>
<evidence type="ECO:0000256" key="4">
    <source>
        <dbReference type="ARBA" id="ARBA00023163"/>
    </source>
</evidence>
<dbReference type="Gene3D" id="1.10.10.10">
    <property type="entry name" value="Winged helix-like DNA-binding domain superfamily/Winged helix DNA-binding domain"/>
    <property type="match status" value="1"/>
</dbReference>
<comment type="similarity">
    <text evidence="1">Belongs to the sigma-70 factor family. ECF subfamily.</text>
</comment>
<dbReference type="InterPro" id="IPR013325">
    <property type="entry name" value="RNA_pol_sigma_r2"/>
</dbReference>
<evidence type="ECO:0000313" key="8">
    <source>
        <dbReference type="EMBL" id="VTR31250.1"/>
    </source>
</evidence>
<name>A0A4U9UDC8_9SPHI</name>
<dbReference type="EMBL" id="LR590484">
    <property type="protein sequence ID" value="VTR31250.1"/>
    <property type="molecule type" value="Genomic_DNA"/>
</dbReference>
<reference evidence="8 9" key="1">
    <citation type="submission" date="2019-05" db="EMBL/GenBank/DDBJ databases">
        <authorList>
            <consortium name="Pathogen Informatics"/>
        </authorList>
    </citation>
    <scope>NUCLEOTIDE SEQUENCE [LARGE SCALE GENOMIC DNA]</scope>
    <source>
        <strain evidence="8 9">NCTC11429</strain>
    </source>
</reference>
<feature type="domain" description="RNA polymerase sigma factor 70 region 4 type 2" evidence="6">
    <location>
        <begin position="118"/>
        <end position="162"/>
    </location>
</feature>
<dbReference type="KEGG" id="stha:NCTC11429_00800"/>
<accession>A0A4U9UDC8</accession>
<proteinExistence type="inferred from homology"/>
<organism evidence="8 9">
    <name type="scientific">Sphingobacterium thalpophilum</name>
    <dbReference type="NCBI Taxonomy" id="259"/>
    <lineage>
        <taxon>Bacteria</taxon>
        <taxon>Pseudomonadati</taxon>
        <taxon>Bacteroidota</taxon>
        <taxon>Sphingobacteriia</taxon>
        <taxon>Sphingobacteriales</taxon>
        <taxon>Sphingobacteriaceae</taxon>
        <taxon>Sphingobacterium</taxon>
    </lineage>
</organism>
<dbReference type="SUPFAM" id="SSF88659">
    <property type="entry name" value="Sigma3 and sigma4 domains of RNA polymerase sigma factors"/>
    <property type="match status" value="1"/>
</dbReference>
<sequence>MDFTSTTIQYTGQQRKFREFYLTYKDKVYTYAFSHLKDKDMAVDVVQEAFTRIWKKVTAGEEPNNLQSYLYTVSRNIVFDEIRKEKVRMNFLEKQRMANEGGDNSGEEHIEFKDLERLYREALELLPDARKRIYLLSKEEHLSNQEIADLLGISINTVRDQIVKSNKMVRQFILSRMGSSLALLIFLKIL</sequence>
<evidence type="ECO:0000259" key="6">
    <source>
        <dbReference type="Pfam" id="PF08281"/>
    </source>
</evidence>
<dbReference type="Proteomes" id="UP001566204">
    <property type="component" value="Unassembled WGS sequence"/>
</dbReference>
<dbReference type="Pfam" id="PF04542">
    <property type="entry name" value="Sigma70_r2"/>
    <property type="match status" value="1"/>
</dbReference>
<evidence type="ECO:0000256" key="2">
    <source>
        <dbReference type="ARBA" id="ARBA00023015"/>
    </source>
</evidence>
<dbReference type="InterPro" id="IPR036388">
    <property type="entry name" value="WH-like_DNA-bd_sf"/>
</dbReference>
<dbReference type="InterPro" id="IPR007627">
    <property type="entry name" value="RNA_pol_sigma70_r2"/>
</dbReference>
<dbReference type="GO" id="GO:0016987">
    <property type="term" value="F:sigma factor activity"/>
    <property type="evidence" value="ECO:0007669"/>
    <property type="project" value="UniProtKB-KW"/>
</dbReference>
<dbReference type="PANTHER" id="PTHR43133">
    <property type="entry name" value="RNA POLYMERASE ECF-TYPE SIGMA FACTO"/>
    <property type="match status" value="1"/>
</dbReference>
<gene>
    <name evidence="8" type="primary">sigV_1</name>
    <name evidence="7" type="ORF">ABTW24_01370</name>
    <name evidence="8" type="ORF">NCTC11429_00800</name>
</gene>
<evidence type="ECO:0000313" key="9">
    <source>
        <dbReference type="Proteomes" id="UP000308196"/>
    </source>
</evidence>
<dbReference type="InterPro" id="IPR014327">
    <property type="entry name" value="RNA_pol_sigma70_bacteroid"/>
</dbReference>
<evidence type="ECO:0000256" key="1">
    <source>
        <dbReference type="ARBA" id="ARBA00010641"/>
    </source>
</evidence>
<dbReference type="InterPro" id="IPR039425">
    <property type="entry name" value="RNA_pol_sigma-70-like"/>
</dbReference>
<dbReference type="GO" id="GO:0006352">
    <property type="term" value="P:DNA-templated transcription initiation"/>
    <property type="evidence" value="ECO:0007669"/>
    <property type="project" value="InterPro"/>
</dbReference>
<dbReference type="Pfam" id="PF08281">
    <property type="entry name" value="Sigma70_r4_2"/>
    <property type="match status" value="1"/>
</dbReference>
<dbReference type="STRING" id="1123265.GCA_000686625_02950"/>
<keyword evidence="4" id="KW-0804">Transcription</keyword>
<evidence type="ECO:0000259" key="5">
    <source>
        <dbReference type="Pfam" id="PF04542"/>
    </source>
</evidence>
<keyword evidence="10" id="KW-1185">Reference proteome</keyword>
<protein>
    <submittedName>
        <fullName evidence="8">RNA polymerase sigma factor sigV</fullName>
    </submittedName>
    <submittedName>
        <fullName evidence="7">RNA polymerase sigma-70 factor</fullName>
    </submittedName>
</protein>
<dbReference type="SUPFAM" id="SSF88946">
    <property type="entry name" value="Sigma2 domain of RNA polymerase sigma factors"/>
    <property type="match status" value="1"/>
</dbReference>
<dbReference type="PANTHER" id="PTHR43133:SF46">
    <property type="entry name" value="RNA POLYMERASE SIGMA-70 FACTOR ECF SUBFAMILY"/>
    <property type="match status" value="1"/>
</dbReference>
<keyword evidence="3" id="KW-0731">Sigma factor</keyword>
<evidence type="ECO:0000313" key="10">
    <source>
        <dbReference type="Proteomes" id="UP001566204"/>
    </source>
</evidence>
<dbReference type="NCBIfam" id="TIGR02937">
    <property type="entry name" value="sigma70-ECF"/>
    <property type="match status" value="1"/>
</dbReference>
<dbReference type="GO" id="GO:0003677">
    <property type="term" value="F:DNA binding"/>
    <property type="evidence" value="ECO:0007669"/>
    <property type="project" value="InterPro"/>
</dbReference>
<keyword evidence="2" id="KW-0805">Transcription regulation</keyword>
<dbReference type="NCBIfam" id="TIGR02985">
    <property type="entry name" value="Sig70_bacteroi1"/>
    <property type="match status" value="1"/>
</dbReference>
<evidence type="ECO:0000256" key="3">
    <source>
        <dbReference type="ARBA" id="ARBA00023082"/>
    </source>
</evidence>
<reference evidence="7 10" key="2">
    <citation type="submission" date="2024-06" db="EMBL/GenBank/DDBJ databases">
        <title>Soil Sphingobacterium thalpophilum.</title>
        <authorList>
            <person name="Yang J."/>
            <person name="Li J."/>
        </authorList>
    </citation>
    <scope>NUCLEOTIDE SEQUENCE [LARGE SCALE GENOMIC DNA]</scope>
    <source>
        <strain evidence="7 10">22g91tb</strain>
    </source>
</reference>
<dbReference type="Proteomes" id="UP000308196">
    <property type="component" value="Chromosome"/>
</dbReference>
<feature type="domain" description="RNA polymerase sigma-70 region 2" evidence="5">
    <location>
        <begin position="21"/>
        <end position="86"/>
    </location>
</feature>
<dbReference type="InterPro" id="IPR013249">
    <property type="entry name" value="RNA_pol_sigma70_r4_t2"/>
</dbReference>